<dbReference type="Proteomes" id="UP000078492">
    <property type="component" value="Unassembled WGS sequence"/>
</dbReference>
<dbReference type="SMART" id="SM00490">
    <property type="entry name" value="HELICc"/>
    <property type="match status" value="1"/>
</dbReference>
<evidence type="ECO:0000256" key="4">
    <source>
        <dbReference type="ARBA" id="ARBA00022840"/>
    </source>
</evidence>
<dbReference type="AlphaFoldDB" id="A0A195DYB0"/>
<keyword evidence="12" id="KW-1185">Reference proteome</keyword>
<dbReference type="FunFam" id="3.40.50.300:FF:000379">
    <property type="entry name" value="RNA helicase"/>
    <property type="match status" value="1"/>
</dbReference>
<sequence length="465" mass="54092">PDTAVDFEMMNDTSCLILSQMKAMENTGFIHMTEIQALAIPTLLEGRDLVGVAKTVSDKTLAFLIPAVKLIYRWKFMPYNGTGGIIISTTRERPKCKNLEKGSISVTTPKRLLNHLQNILDFFYKNFQRLIIGEADLILDIEYEEELKSSIFFPVKRRQTILFSATHTQKVAIIKKPIYVEVDDDKEMATVEGLQQGYIACPSEKRFLLLFMFLKKNKKKMMVFFNSCMSVKYYHELLNYIDLPMMSIHSKQKQTKRITTFHQFCNASSRILLFTDVAARDLDIPDVNWEYIRRIGRTARGDDSSGHALLILRPEELGFLHYLEIAHVSINEYKFSWNKIAAIQLQLEKLISKNYFLHQLVKEAFKNNVRAYYSHHLKLFDIETLDLPKFAKSFGFTVPSAMDLSILNFHFFLFNSLTEVEISKSSRPQKRLYGHFKNINDRSSTKRLKRTKTFRQIGKRGQDNR</sequence>
<dbReference type="CDD" id="cd18787">
    <property type="entry name" value="SF2_C_DEAD"/>
    <property type="match status" value="1"/>
</dbReference>
<accession>A0A195DYB0</accession>
<evidence type="ECO:0000256" key="8">
    <source>
        <dbReference type="RuleBase" id="RU365068"/>
    </source>
</evidence>
<dbReference type="InterPro" id="IPR025313">
    <property type="entry name" value="SPB4-like_CTE"/>
</dbReference>
<reference evidence="11 12" key="1">
    <citation type="submission" date="2015-09" db="EMBL/GenBank/DDBJ databases">
        <title>Trachymyrmex cornetzi WGS genome.</title>
        <authorList>
            <person name="Nygaard S."/>
            <person name="Hu H."/>
            <person name="Boomsma J."/>
            <person name="Zhang G."/>
        </authorList>
    </citation>
    <scope>NUCLEOTIDE SEQUENCE [LARGE SCALE GENOMIC DNA]</scope>
    <source>
        <strain evidence="11">Tcor2-1</strain>
        <tissue evidence="11">Whole body</tissue>
    </source>
</reference>
<dbReference type="InterPro" id="IPR011545">
    <property type="entry name" value="DEAD/DEAH_box_helicase_dom"/>
</dbReference>
<dbReference type="InterPro" id="IPR027417">
    <property type="entry name" value="P-loop_NTPase"/>
</dbReference>
<dbReference type="EMBL" id="KQ980107">
    <property type="protein sequence ID" value="KYN17604.1"/>
    <property type="molecule type" value="Genomic_DNA"/>
</dbReference>
<dbReference type="Pfam" id="PF00271">
    <property type="entry name" value="Helicase_C"/>
    <property type="match status" value="1"/>
</dbReference>
<dbReference type="GO" id="GO:0016787">
    <property type="term" value="F:hydrolase activity"/>
    <property type="evidence" value="ECO:0007669"/>
    <property type="project" value="UniProtKB-KW"/>
</dbReference>
<evidence type="ECO:0000313" key="12">
    <source>
        <dbReference type="Proteomes" id="UP000078492"/>
    </source>
</evidence>
<evidence type="ECO:0000259" key="9">
    <source>
        <dbReference type="PROSITE" id="PS51192"/>
    </source>
</evidence>
<dbReference type="SMART" id="SM01178">
    <property type="entry name" value="DUF4217"/>
    <property type="match status" value="1"/>
</dbReference>
<dbReference type="STRING" id="471704.A0A195DYB0"/>
<comment type="catalytic activity">
    <reaction evidence="7 8">
        <text>ATP + H2O = ADP + phosphate + H(+)</text>
        <dbReference type="Rhea" id="RHEA:13065"/>
        <dbReference type="ChEBI" id="CHEBI:15377"/>
        <dbReference type="ChEBI" id="CHEBI:15378"/>
        <dbReference type="ChEBI" id="CHEBI:30616"/>
        <dbReference type="ChEBI" id="CHEBI:43474"/>
        <dbReference type="ChEBI" id="CHEBI:456216"/>
        <dbReference type="EC" id="3.6.4.13"/>
    </reaction>
</comment>
<evidence type="ECO:0000313" key="11">
    <source>
        <dbReference type="EMBL" id="KYN17604.1"/>
    </source>
</evidence>
<dbReference type="PROSITE" id="PS51194">
    <property type="entry name" value="HELICASE_CTER"/>
    <property type="match status" value="1"/>
</dbReference>
<keyword evidence="4 8" id="KW-0067">ATP-binding</keyword>
<dbReference type="GO" id="GO:0003723">
    <property type="term" value="F:RNA binding"/>
    <property type="evidence" value="ECO:0007669"/>
    <property type="project" value="UniProtKB-UniRule"/>
</dbReference>
<keyword evidence="3 8" id="KW-0347">Helicase</keyword>
<keyword evidence="1 8" id="KW-0547">Nucleotide-binding</keyword>
<comment type="domain">
    <text evidence="8">The Q motif is unique to and characteristic of the DEAD box family of RNA helicases and controls ATP binding and hydrolysis.</text>
</comment>
<dbReference type="GO" id="GO:0005524">
    <property type="term" value="F:ATP binding"/>
    <property type="evidence" value="ECO:0007669"/>
    <property type="project" value="UniProtKB-UniRule"/>
</dbReference>
<evidence type="ECO:0000256" key="3">
    <source>
        <dbReference type="ARBA" id="ARBA00022806"/>
    </source>
</evidence>
<keyword evidence="5 8" id="KW-0694">RNA-binding</keyword>
<comment type="similarity">
    <text evidence="6">Belongs to the DEAD box helicase family. DDX18/HAS1 subfamily.</text>
</comment>
<comment type="function">
    <text evidence="8">RNA helicase.</text>
</comment>
<dbReference type="Pfam" id="PF00270">
    <property type="entry name" value="DEAD"/>
    <property type="match status" value="1"/>
</dbReference>
<evidence type="ECO:0000259" key="10">
    <source>
        <dbReference type="PROSITE" id="PS51194"/>
    </source>
</evidence>
<organism evidence="11 12">
    <name type="scientific">Trachymyrmex cornetzi</name>
    <dbReference type="NCBI Taxonomy" id="471704"/>
    <lineage>
        <taxon>Eukaryota</taxon>
        <taxon>Metazoa</taxon>
        <taxon>Ecdysozoa</taxon>
        <taxon>Arthropoda</taxon>
        <taxon>Hexapoda</taxon>
        <taxon>Insecta</taxon>
        <taxon>Pterygota</taxon>
        <taxon>Neoptera</taxon>
        <taxon>Endopterygota</taxon>
        <taxon>Hymenoptera</taxon>
        <taxon>Apocrita</taxon>
        <taxon>Aculeata</taxon>
        <taxon>Formicoidea</taxon>
        <taxon>Formicidae</taxon>
        <taxon>Myrmicinae</taxon>
        <taxon>Trachymyrmex</taxon>
    </lineage>
</organism>
<dbReference type="SMART" id="SM00487">
    <property type="entry name" value="DEXDc"/>
    <property type="match status" value="1"/>
</dbReference>
<name>A0A195DYB0_9HYME</name>
<dbReference type="EC" id="3.6.4.13" evidence="8"/>
<feature type="domain" description="Helicase C-terminal" evidence="10">
    <location>
        <begin position="193"/>
        <end position="369"/>
    </location>
</feature>
<evidence type="ECO:0000256" key="5">
    <source>
        <dbReference type="ARBA" id="ARBA00022884"/>
    </source>
</evidence>
<keyword evidence="2 8" id="KW-0378">Hydrolase</keyword>
<evidence type="ECO:0000256" key="7">
    <source>
        <dbReference type="ARBA" id="ARBA00047984"/>
    </source>
</evidence>
<evidence type="ECO:0000256" key="6">
    <source>
        <dbReference type="ARBA" id="ARBA00024357"/>
    </source>
</evidence>
<feature type="non-terminal residue" evidence="11">
    <location>
        <position position="1"/>
    </location>
</feature>
<dbReference type="InterPro" id="IPR014001">
    <property type="entry name" value="Helicase_ATP-bd"/>
</dbReference>
<protein>
    <recommendedName>
        <fullName evidence="8">ATP-dependent RNA helicase</fullName>
        <ecNumber evidence="8">3.6.4.13</ecNumber>
    </recommendedName>
</protein>
<evidence type="ECO:0000256" key="1">
    <source>
        <dbReference type="ARBA" id="ARBA00022741"/>
    </source>
</evidence>
<dbReference type="GO" id="GO:0003724">
    <property type="term" value="F:RNA helicase activity"/>
    <property type="evidence" value="ECO:0007669"/>
    <property type="project" value="UniProtKB-EC"/>
</dbReference>
<dbReference type="PANTHER" id="PTHR24031">
    <property type="entry name" value="RNA HELICASE"/>
    <property type="match status" value="1"/>
</dbReference>
<gene>
    <name evidence="11" type="ORF">ALC57_09973</name>
</gene>
<dbReference type="Pfam" id="PF13959">
    <property type="entry name" value="CTE_SPB4"/>
    <property type="match status" value="1"/>
</dbReference>
<dbReference type="PROSITE" id="PS51192">
    <property type="entry name" value="HELICASE_ATP_BIND_1"/>
    <property type="match status" value="1"/>
</dbReference>
<dbReference type="Gene3D" id="3.40.50.300">
    <property type="entry name" value="P-loop containing nucleotide triphosphate hydrolases"/>
    <property type="match status" value="3"/>
</dbReference>
<dbReference type="SUPFAM" id="SSF52540">
    <property type="entry name" value="P-loop containing nucleoside triphosphate hydrolases"/>
    <property type="match status" value="1"/>
</dbReference>
<proteinExistence type="inferred from homology"/>
<feature type="domain" description="Helicase ATP-binding" evidence="9">
    <location>
        <begin position="40"/>
        <end position="185"/>
    </location>
</feature>
<evidence type="ECO:0000256" key="2">
    <source>
        <dbReference type="ARBA" id="ARBA00022801"/>
    </source>
</evidence>
<dbReference type="InterPro" id="IPR001650">
    <property type="entry name" value="Helicase_C-like"/>
</dbReference>